<name>A0ABW5KEF4_9SPHI</name>
<evidence type="ECO:0000256" key="1">
    <source>
        <dbReference type="SAM" id="MobiDB-lite"/>
    </source>
</evidence>
<evidence type="ECO:0000313" key="2">
    <source>
        <dbReference type="EMBL" id="MFD2546072.1"/>
    </source>
</evidence>
<accession>A0ABW5KEF4</accession>
<proteinExistence type="predicted"/>
<dbReference type="Proteomes" id="UP001597545">
    <property type="component" value="Unassembled WGS sequence"/>
</dbReference>
<sequence length="442" mass="51415">MKNTQKKLNAKHFRYLSKTDIDDPMVYLNDFFENEICIEYWPHQIGLVINAAANEEMNSEWIEAGFYVKRLIKQVELAYVIFKKCEIQYQEKPLDFLKCIRDYWNYVSGSGLTVDEVDLPADTISRFFSYQSLRDWYGTLDDLWETICNRNGDFLCNEGNEILAVRELLKRLAIALHRIYQNGVLPEREGETRKVEDGVSAANATLSETEEPERAVAETPENNVLHPKQGIALPTEMRVSACYKEAVRDFFDKKQLDDWKRQVSYWRQAVMTEGVFWSASTDHNYDGSALLFNYACIYPLLALFFRECETRQDPCVAGDWSQGKFFCGTKSIHILHRGKLLHLTHITVEQLENPLGAIIQLLGQYTKADWDGILYDWLHYGLSKEAYVYGKYYDQTMRIYELLINVMELAYVLAFEEEIEIVDHVAQLDPYLWDSPNTSATC</sequence>
<reference evidence="3" key="1">
    <citation type="journal article" date="2019" name="Int. J. Syst. Evol. Microbiol.">
        <title>The Global Catalogue of Microorganisms (GCM) 10K type strain sequencing project: providing services to taxonomists for standard genome sequencing and annotation.</title>
        <authorList>
            <consortium name="The Broad Institute Genomics Platform"/>
            <consortium name="The Broad Institute Genome Sequencing Center for Infectious Disease"/>
            <person name="Wu L."/>
            <person name="Ma J."/>
        </authorList>
    </citation>
    <scope>NUCLEOTIDE SEQUENCE [LARGE SCALE GENOMIC DNA]</scope>
    <source>
        <strain evidence="3">KCTC 42662</strain>
    </source>
</reference>
<comment type="caution">
    <text evidence="2">The sequence shown here is derived from an EMBL/GenBank/DDBJ whole genome shotgun (WGS) entry which is preliminary data.</text>
</comment>
<evidence type="ECO:0000313" key="3">
    <source>
        <dbReference type="Proteomes" id="UP001597545"/>
    </source>
</evidence>
<protein>
    <submittedName>
        <fullName evidence="2">Uncharacterized protein</fullName>
    </submittedName>
</protein>
<dbReference type="EMBL" id="JBHULR010000001">
    <property type="protein sequence ID" value="MFD2546072.1"/>
    <property type="molecule type" value="Genomic_DNA"/>
</dbReference>
<organism evidence="2 3">
    <name type="scientific">Sphingobacterium suaedae</name>
    <dbReference type="NCBI Taxonomy" id="1686402"/>
    <lineage>
        <taxon>Bacteria</taxon>
        <taxon>Pseudomonadati</taxon>
        <taxon>Bacteroidota</taxon>
        <taxon>Sphingobacteriia</taxon>
        <taxon>Sphingobacteriales</taxon>
        <taxon>Sphingobacteriaceae</taxon>
        <taxon>Sphingobacterium</taxon>
    </lineage>
</organism>
<gene>
    <name evidence="2" type="ORF">ACFSR5_00285</name>
</gene>
<keyword evidence="3" id="KW-1185">Reference proteome</keyword>
<feature type="region of interest" description="Disordered" evidence="1">
    <location>
        <begin position="191"/>
        <end position="219"/>
    </location>
</feature>
<dbReference type="RefSeq" id="WP_380899506.1">
    <property type="nucleotide sequence ID" value="NZ_JBHUEG010000002.1"/>
</dbReference>